<keyword evidence="3 9" id="KW-0813">Transport</keyword>
<feature type="transmembrane region" description="Helical" evidence="9">
    <location>
        <begin position="138"/>
        <end position="163"/>
    </location>
</feature>
<evidence type="ECO:0000256" key="10">
    <source>
        <dbReference type="RuleBase" id="RU363054"/>
    </source>
</evidence>
<dbReference type="GO" id="GO:0005886">
    <property type="term" value="C:plasma membrane"/>
    <property type="evidence" value="ECO:0007669"/>
    <property type="project" value="UniProtKB-SubCell"/>
</dbReference>
<dbReference type="KEGG" id="epo:Epro_1038"/>
<dbReference type="Gene3D" id="1.10.3720.10">
    <property type="entry name" value="MetI-like"/>
    <property type="match status" value="1"/>
</dbReference>
<dbReference type="AlphaFoldDB" id="A0A0G3WKK4"/>
<reference evidence="12 13" key="1">
    <citation type="submission" date="2014-09" db="EMBL/GenBank/DDBJ databases">
        <title>Complete genome sequence of Endomicrobium proavitum.</title>
        <authorList>
            <person name="Zheng H."/>
        </authorList>
    </citation>
    <scope>NUCLEOTIDE SEQUENCE [LARGE SCALE GENOMIC DNA]</scope>
    <source>
        <strain evidence="12 13">Rsa215</strain>
    </source>
</reference>
<evidence type="ECO:0000256" key="6">
    <source>
        <dbReference type="ARBA" id="ARBA00022692"/>
    </source>
</evidence>
<organism evidence="12 13">
    <name type="scientific">Endomicrobium proavitum</name>
    <dbReference type="NCBI Taxonomy" id="1408281"/>
    <lineage>
        <taxon>Bacteria</taxon>
        <taxon>Pseudomonadati</taxon>
        <taxon>Elusimicrobiota</taxon>
        <taxon>Endomicrobiia</taxon>
        <taxon>Endomicrobiales</taxon>
        <taxon>Endomicrobiaceae</taxon>
        <taxon>Endomicrobium</taxon>
    </lineage>
</organism>
<feature type="transmembrane region" description="Helical" evidence="9">
    <location>
        <begin position="257"/>
        <end position="279"/>
    </location>
</feature>
<feature type="transmembrane region" description="Helical" evidence="9">
    <location>
        <begin position="108"/>
        <end position="132"/>
    </location>
</feature>
<accession>A0A0G3WKK4</accession>
<dbReference type="RefSeq" id="WP_052570964.1">
    <property type="nucleotide sequence ID" value="NZ_CP009498.1"/>
</dbReference>
<keyword evidence="6 9" id="KW-0812">Transmembrane</keyword>
<dbReference type="Pfam" id="PF00528">
    <property type="entry name" value="BPD_transp_1"/>
    <property type="match status" value="1"/>
</dbReference>
<sequence>MNSFKEKFIKAIFCVIGFSSLLFLLAIVVSLFKGSCLSLTDINQLTFLFSSDWAPYYDPAEYGILSLIISSVFVSLVAGLICVPLGLGTALYLYELAGSKQRKILKPVIEILSGIPSIVFGFFGLAVLAPFMRSALRLPSGLCVLTAAIILGVMTIPVITSIAEDALSFVPKSFREASYALGGNRWQTLIKVIVPAAASGISTSVILAISRIMGETMIVLMIAGGATAIPTSLFSPARPMTSTIAAEMGEAAYGSLHFSALFEIGLILFFITLILNYIAEKISKKYRLKLGHGR</sequence>
<evidence type="ECO:0000256" key="7">
    <source>
        <dbReference type="ARBA" id="ARBA00022989"/>
    </source>
</evidence>
<evidence type="ECO:0000256" key="1">
    <source>
        <dbReference type="ARBA" id="ARBA00004651"/>
    </source>
</evidence>
<dbReference type="InterPro" id="IPR011864">
    <property type="entry name" value="Phosphate_PstC"/>
</dbReference>
<dbReference type="GO" id="GO:0005315">
    <property type="term" value="F:phosphate transmembrane transporter activity"/>
    <property type="evidence" value="ECO:0007669"/>
    <property type="project" value="InterPro"/>
</dbReference>
<dbReference type="PANTHER" id="PTHR30425">
    <property type="entry name" value="PHOSPHATE TRANSPORT SYSTEM PERMEASE PROTEIN PST"/>
    <property type="match status" value="1"/>
</dbReference>
<evidence type="ECO:0000259" key="11">
    <source>
        <dbReference type="PROSITE" id="PS50928"/>
    </source>
</evidence>
<proteinExistence type="inferred from homology"/>
<dbReference type="InterPro" id="IPR051124">
    <property type="entry name" value="Phosphate_Transport_Permease"/>
</dbReference>
<evidence type="ECO:0000256" key="8">
    <source>
        <dbReference type="ARBA" id="ARBA00023136"/>
    </source>
</evidence>
<evidence type="ECO:0000313" key="12">
    <source>
        <dbReference type="EMBL" id="AKL98417.1"/>
    </source>
</evidence>
<dbReference type="PROSITE" id="PS50928">
    <property type="entry name" value="ABC_TM1"/>
    <property type="match status" value="1"/>
</dbReference>
<evidence type="ECO:0000256" key="9">
    <source>
        <dbReference type="RuleBase" id="RU363032"/>
    </source>
</evidence>
<comment type="function">
    <text evidence="10">Part of the binding-protein-dependent transport system for phosphate; probably responsible for the translocation of the substrate across the membrane.</text>
</comment>
<gene>
    <name evidence="12" type="primary">pstA</name>
    <name evidence="12" type="ORF">Epro_1038</name>
</gene>
<dbReference type="PANTHER" id="PTHR30425:SF1">
    <property type="entry name" value="PHOSPHATE TRANSPORT SYSTEM PERMEASE PROTEIN PSTC"/>
    <property type="match status" value="1"/>
</dbReference>
<evidence type="ECO:0000256" key="2">
    <source>
        <dbReference type="ARBA" id="ARBA00007069"/>
    </source>
</evidence>
<comment type="subcellular location">
    <subcellularLocation>
        <location evidence="1 9">Cell membrane</location>
        <topology evidence="1 9">Multi-pass membrane protein</topology>
    </subcellularLocation>
</comment>
<dbReference type="Proteomes" id="UP000035337">
    <property type="component" value="Chromosome"/>
</dbReference>
<name>A0A0G3WKK4_9BACT</name>
<evidence type="ECO:0000313" key="13">
    <source>
        <dbReference type="Proteomes" id="UP000035337"/>
    </source>
</evidence>
<dbReference type="SUPFAM" id="SSF161098">
    <property type="entry name" value="MetI-like"/>
    <property type="match status" value="1"/>
</dbReference>
<feature type="transmembrane region" description="Helical" evidence="9">
    <location>
        <begin position="62"/>
        <end position="87"/>
    </location>
</feature>
<dbReference type="InterPro" id="IPR035906">
    <property type="entry name" value="MetI-like_sf"/>
</dbReference>
<evidence type="ECO:0000256" key="4">
    <source>
        <dbReference type="ARBA" id="ARBA00022475"/>
    </source>
</evidence>
<dbReference type="CDD" id="cd06261">
    <property type="entry name" value="TM_PBP2"/>
    <property type="match status" value="1"/>
</dbReference>
<keyword evidence="7 9" id="KW-1133">Transmembrane helix</keyword>
<feature type="transmembrane region" description="Helical" evidence="9">
    <location>
        <begin position="217"/>
        <end position="237"/>
    </location>
</feature>
<dbReference type="GO" id="GO:0006817">
    <property type="term" value="P:phosphate ion transport"/>
    <property type="evidence" value="ECO:0007669"/>
    <property type="project" value="UniProtKB-KW"/>
</dbReference>
<keyword evidence="13" id="KW-1185">Reference proteome</keyword>
<evidence type="ECO:0000256" key="5">
    <source>
        <dbReference type="ARBA" id="ARBA00022592"/>
    </source>
</evidence>
<dbReference type="STRING" id="1408281.Epro_1038"/>
<feature type="domain" description="ABC transmembrane type-1" evidence="11">
    <location>
        <begin position="68"/>
        <end position="279"/>
    </location>
</feature>
<dbReference type="EMBL" id="CP009498">
    <property type="protein sequence ID" value="AKL98417.1"/>
    <property type="molecule type" value="Genomic_DNA"/>
</dbReference>
<keyword evidence="4 10" id="KW-1003">Cell membrane</keyword>
<keyword evidence="8 9" id="KW-0472">Membrane</keyword>
<dbReference type="NCBIfam" id="TIGR02138">
    <property type="entry name" value="phosphate_pstC"/>
    <property type="match status" value="1"/>
</dbReference>
<keyword evidence="5 10" id="KW-0592">Phosphate transport</keyword>
<dbReference type="InterPro" id="IPR000515">
    <property type="entry name" value="MetI-like"/>
</dbReference>
<comment type="caution">
    <text evidence="10">Lacks conserved residue(s) required for the propagation of feature annotation.</text>
</comment>
<dbReference type="OrthoDB" id="9807065at2"/>
<evidence type="ECO:0000256" key="3">
    <source>
        <dbReference type="ARBA" id="ARBA00022448"/>
    </source>
</evidence>
<protein>
    <recommendedName>
        <fullName evidence="10">Phosphate transport system permease protein</fullName>
    </recommendedName>
</protein>
<comment type="similarity">
    <text evidence="2 10">Belongs to the binding-protein-dependent transport system permease family. CysTW subfamily.</text>
</comment>